<dbReference type="PANTHER" id="PTHR43383:SF2">
    <property type="entry name" value="AMIDOHYDROLASE 2 FAMILY PROTEIN"/>
    <property type="match status" value="1"/>
</dbReference>
<protein>
    <submittedName>
        <fullName evidence="4">Protein fluG</fullName>
    </submittedName>
</protein>
<dbReference type="AlphaFoldDB" id="A0A2G5HZ71"/>
<evidence type="ECO:0000256" key="1">
    <source>
        <dbReference type="PROSITE-ProRule" id="PRU01331"/>
    </source>
</evidence>
<evidence type="ECO:0000313" key="6">
    <source>
        <dbReference type="Proteomes" id="UP000230605"/>
    </source>
</evidence>
<proteinExistence type="inferred from homology"/>
<keyword evidence="7" id="KW-1185">Reference proteome</keyword>
<evidence type="ECO:0000313" key="4">
    <source>
        <dbReference type="EMBL" id="PIA97791.1"/>
    </source>
</evidence>
<dbReference type="GO" id="GO:0016787">
    <property type="term" value="F:hydrolase activity"/>
    <property type="evidence" value="ECO:0007669"/>
    <property type="project" value="InterPro"/>
</dbReference>
<evidence type="ECO:0000259" key="3">
    <source>
        <dbReference type="PROSITE" id="PS51987"/>
    </source>
</evidence>
<sequence>MNVFALTMAVQHASIEELRRMIRTHPVIDNHAHNLLRLEQLKQEDFLSATSEATGTQIILIDDGLIGDFHPYDWHDQFVASPCKRIVRIEAIASEILHGLHKAEKLPVGIAIADEEACSLAWIAFITAFEEAIVAYLEDDAVVGFKSVICYRTGLDIEFGSDLEVSETALRSFMRHYLPRCVENKFRVETKGMNDALVISTCKLLQASSRQNGVAKPLQFHTGFGDNDISLLDSNPAVMQDFIKVYPEVPIVLLHSSYPYTRDAGYLATVYKNVFLDLGEVFPQVSRDGQEQIIRQALEITPTSKLLWSTDAHHFPETYYLGNVQGRAALEKVFCEYVEQGDLSVHEAVGAAKRILFENSNSLYQLGLTLPNEANSKPLDVQTDQGAANTTTTAQQMSTLSAQSLLQTILPVVHDHNVQYVFVQWLDYMAQLRSRWLPIKSFNKLLNGDGRFSISRGNLGTTPNDHMSSARDPVGSIYVEPDLTSFRLMQDVGPIKNAATVMASFTDETGEPLVLCPRARLTRLVQELKDNYSVELLIGFEIEITFCRREVTQGDEVSFSPLDTNHAWGTFSDEQYAKSLELITSIVGALANIGVEIEQFHSEAGAGQYEFILPPLPPIEAVDTLIQAKQCIQQTAALHGHRATCHSNAFPGIGTAAHAHISLNSNTLSSAELKASSESFAAAILQHLPAICALTMPQSVSYNRVADDSWTGGTWVAWGTNNRETPLRRVNDTRWEVRCLDGFANMYLALSALLSAGLYGMESESRLELQDCKVNPTKLSEDEKKNLGIIQRLPRSLEEALAAMEADEEFQGLLGREVAMNWLAVEKATMEMLAEMPEAQRRIWLMERY</sequence>
<dbReference type="InterPro" id="IPR008146">
    <property type="entry name" value="Gln_synth_cat_dom"/>
</dbReference>
<dbReference type="Gene3D" id="3.30.590.10">
    <property type="entry name" value="Glutamine synthetase/guanido kinase, catalytic domain"/>
    <property type="match status" value="1"/>
</dbReference>
<dbReference type="Proteomes" id="UP000230605">
    <property type="component" value="Chromosome 2"/>
</dbReference>
<name>A0A2G5HZ71_CERBT</name>
<dbReference type="PANTHER" id="PTHR43383">
    <property type="entry name" value="NODULIN 6"/>
    <property type="match status" value="1"/>
</dbReference>
<dbReference type="InterPro" id="IPR032466">
    <property type="entry name" value="Metal_Hydrolase"/>
</dbReference>
<dbReference type="GO" id="GO:0004356">
    <property type="term" value="F:glutamine synthetase activity"/>
    <property type="evidence" value="ECO:0007669"/>
    <property type="project" value="InterPro"/>
</dbReference>
<organism evidence="4 6">
    <name type="scientific">Cercospora beticola</name>
    <name type="common">Sugarbeet leaf spot fungus</name>
    <dbReference type="NCBI Taxonomy" id="122368"/>
    <lineage>
        <taxon>Eukaryota</taxon>
        <taxon>Fungi</taxon>
        <taxon>Dikarya</taxon>
        <taxon>Ascomycota</taxon>
        <taxon>Pezizomycotina</taxon>
        <taxon>Dothideomycetes</taxon>
        <taxon>Dothideomycetidae</taxon>
        <taxon>Mycosphaerellales</taxon>
        <taxon>Mycosphaerellaceae</taxon>
        <taxon>Cercospora</taxon>
    </lineage>
</organism>
<dbReference type="Pfam" id="PF04909">
    <property type="entry name" value="Amidohydro_2"/>
    <property type="match status" value="1"/>
</dbReference>
<dbReference type="OrthoDB" id="3364440at2759"/>
<dbReference type="EMBL" id="LKMD01000102">
    <property type="protein sequence ID" value="PIA97791.1"/>
    <property type="molecule type" value="Genomic_DNA"/>
</dbReference>
<accession>A0A2G5HZ71</accession>
<reference evidence="5 7" key="2">
    <citation type="submission" date="2023-09" db="EMBL/GenBank/DDBJ databases">
        <title>Complete-Gapless Cercospora beticola genome.</title>
        <authorList>
            <person name="Wyatt N.A."/>
            <person name="Spanner R.E."/>
            <person name="Bolton M.D."/>
        </authorList>
    </citation>
    <scope>NUCLEOTIDE SEQUENCE [LARGE SCALE GENOMIC DNA]</scope>
    <source>
        <strain evidence="5">Cb09-40</strain>
    </source>
</reference>
<dbReference type="EMBL" id="CP134185">
    <property type="protein sequence ID" value="WPA98302.1"/>
    <property type="molecule type" value="Genomic_DNA"/>
</dbReference>
<dbReference type="InterPro" id="IPR006680">
    <property type="entry name" value="Amidohydro-rel"/>
</dbReference>
<dbReference type="Proteomes" id="UP001302367">
    <property type="component" value="Chromosome 2"/>
</dbReference>
<evidence type="ECO:0000313" key="7">
    <source>
        <dbReference type="Proteomes" id="UP001302367"/>
    </source>
</evidence>
<dbReference type="SUPFAM" id="SSF55931">
    <property type="entry name" value="Glutamine synthetase/guanido kinase"/>
    <property type="match status" value="1"/>
</dbReference>
<dbReference type="InterPro" id="IPR014746">
    <property type="entry name" value="Gln_synth/guanido_kin_cat_dom"/>
</dbReference>
<dbReference type="Gene3D" id="3.20.20.140">
    <property type="entry name" value="Metal-dependent hydrolases"/>
    <property type="match status" value="1"/>
</dbReference>
<feature type="domain" description="GS catalytic" evidence="3">
    <location>
        <begin position="517"/>
        <end position="849"/>
    </location>
</feature>
<gene>
    <name evidence="4" type="ORF">CB0940_05722</name>
    <name evidence="5" type="ORF">RHO25_002914</name>
</gene>
<evidence type="ECO:0000256" key="2">
    <source>
        <dbReference type="RuleBase" id="RU000384"/>
    </source>
</evidence>
<reference evidence="4 6" key="1">
    <citation type="submission" date="2015-10" db="EMBL/GenBank/DDBJ databases">
        <title>The cercosporin biosynthetic gene cluster was horizontally transferred to several fungal lineages and shown to be expanded in Cercospora beticola based on microsynteny with recipient genomes.</title>
        <authorList>
            <person name="De Jonge R."/>
            <person name="Ebert M.K."/>
            <person name="Suttle J.C."/>
            <person name="Jurick Ii W.M."/>
            <person name="Secor G.A."/>
            <person name="Thomma B.P."/>
            <person name="Van De Peer Y."/>
            <person name="Bolton M.D."/>
        </authorList>
    </citation>
    <scope>NUCLEOTIDE SEQUENCE [LARGE SCALE GENOMIC DNA]</scope>
    <source>
        <strain evidence="4 6">09-40</strain>
    </source>
</reference>
<dbReference type="Pfam" id="PF00120">
    <property type="entry name" value="Gln-synt_C"/>
    <property type="match status" value="1"/>
</dbReference>
<comment type="similarity">
    <text evidence="1 2">Belongs to the glutamine synthetase family.</text>
</comment>
<dbReference type="PROSITE" id="PS51987">
    <property type="entry name" value="GS_CATALYTIC"/>
    <property type="match status" value="1"/>
</dbReference>
<dbReference type="SUPFAM" id="SSF51556">
    <property type="entry name" value="Metallo-dependent hydrolases"/>
    <property type="match status" value="1"/>
</dbReference>
<dbReference type="SMART" id="SM01230">
    <property type="entry name" value="Gln-synt_C"/>
    <property type="match status" value="1"/>
</dbReference>
<evidence type="ECO:0000313" key="5">
    <source>
        <dbReference type="EMBL" id="WPA98302.1"/>
    </source>
</evidence>